<evidence type="ECO:0000256" key="3">
    <source>
        <dbReference type="ARBA" id="ARBA00022741"/>
    </source>
</evidence>
<dbReference type="PRINTS" id="PR00987">
    <property type="entry name" value="TRNASYNTHGLU"/>
</dbReference>
<keyword evidence="5 7" id="KW-0067">ATP-binding</keyword>
<feature type="binding site" evidence="7">
    <location>
        <position position="237"/>
    </location>
    <ligand>
        <name>ATP</name>
        <dbReference type="ChEBI" id="CHEBI:30616"/>
    </ligand>
</feature>
<dbReference type="InterPro" id="IPR049940">
    <property type="entry name" value="GluQ/Sye"/>
</dbReference>
<keyword evidence="11" id="KW-1185">Reference proteome</keyword>
<dbReference type="GO" id="GO:0016874">
    <property type="term" value="F:ligase activity"/>
    <property type="evidence" value="ECO:0007669"/>
    <property type="project" value="UniProtKB-KW"/>
</dbReference>
<dbReference type="HAMAP" id="MF_01428">
    <property type="entry name" value="Glu_Q_tRNA_synth"/>
    <property type="match status" value="1"/>
</dbReference>
<dbReference type="SUPFAM" id="SSF52374">
    <property type="entry name" value="Nucleotidylyl transferase"/>
    <property type="match status" value="1"/>
</dbReference>
<dbReference type="NCBIfam" id="NF004314">
    <property type="entry name" value="PRK05710.1-3"/>
    <property type="match status" value="1"/>
</dbReference>
<accession>A0ABT1QMD5</accession>
<keyword evidence="8" id="KW-0648">Protein biosynthesis</keyword>
<keyword evidence="6 7" id="KW-0030">Aminoacyl-tRNA synthetase</keyword>
<evidence type="ECO:0000313" key="10">
    <source>
        <dbReference type="EMBL" id="MCQ4163696.1"/>
    </source>
</evidence>
<organism evidence="10 11">
    <name type="scientific">Tahibacter harae</name>
    <dbReference type="NCBI Taxonomy" id="2963937"/>
    <lineage>
        <taxon>Bacteria</taxon>
        <taxon>Pseudomonadati</taxon>
        <taxon>Pseudomonadota</taxon>
        <taxon>Gammaproteobacteria</taxon>
        <taxon>Lysobacterales</taxon>
        <taxon>Rhodanobacteraceae</taxon>
        <taxon>Tahibacter</taxon>
    </lineage>
</organism>
<feature type="binding site" evidence="7">
    <location>
        <position position="51"/>
    </location>
    <ligand>
        <name>L-glutamate</name>
        <dbReference type="ChEBI" id="CHEBI:29985"/>
    </ligand>
</feature>
<dbReference type="InterPro" id="IPR000924">
    <property type="entry name" value="Glu/Gln-tRNA-synth"/>
</dbReference>
<dbReference type="RefSeq" id="WP_255911167.1">
    <property type="nucleotide sequence ID" value="NZ_JANFQO010000002.1"/>
</dbReference>
<dbReference type="Pfam" id="PF00749">
    <property type="entry name" value="tRNA-synt_1c"/>
    <property type="match status" value="1"/>
</dbReference>
<evidence type="ECO:0000259" key="9">
    <source>
        <dbReference type="Pfam" id="PF00749"/>
    </source>
</evidence>
<evidence type="ECO:0000256" key="6">
    <source>
        <dbReference type="ARBA" id="ARBA00023146"/>
    </source>
</evidence>
<evidence type="ECO:0000256" key="7">
    <source>
        <dbReference type="HAMAP-Rule" id="MF_01428"/>
    </source>
</evidence>
<feature type="binding site" evidence="7">
    <location>
        <position position="196"/>
    </location>
    <ligand>
        <name>L-glutamate</name>
        <dbReference type="ChEBI" id="CHEBI:29985"/>
    </ligand>
</feature>
<reference evidence="10" key="1">
    <citation type="submission" date="2022-07" db="EMBL/GenBank/DDBJ databases">
        <title>Tahibacter sp., a new gammaproteobacterium isolated from the silt sample collected at pig farm.</title>
        <authorList>
            <person name="Chen H."/>
        </authorList>
    </citation>
    <scope>NUCLEOTIDE SEQUENCE</scope>
    <source>
        <strain evidence="10">P2K</strain>
    </source>
</reference>
<comment type="similarity">
    <text evidence="7">Belongs to the class-I aminoacyl-tRNA synthetase family. GluQ subfamily.</text>
</comment>
<evidence type="ECO:0000256" key="1">
    <source>
        <dbReference type="ARBA" id="ARBA00022598"/>
    </source>
</evidence>
<evidence type="ECO:0000256" key="4">
    <source>
        <dbReference type="ARBA" id="ARBA00022833"/>
    </source>
</evidence>
<dbReference type="InterPro" id="IPR020058">
    <property type="entry name" value="Glu/Gln-tRNA-synth_Ib_cat-dom"/>
</dbReference>
<dbReference type="InterPro" id="IPR014729">
    <property type="entry name" value="Rossmann-like_a/b/a_fold"/>
</dbReference>
<protein>
    <recommendedName>
        <fullName evidence="7">Glutamyl-Q tRNA(Asp) synthetase</fullName>
        <shortName evidence="7">Glu-Q-RSs</shortName>
        <ecNumber evidence="7">6.1.1.-</ecNumber>
    </recommendedName>
</protein>
<dbReference type="PANTHER" id="PTHR43311">
    <property type="entry name" value="GLUTAMATE--TRNA LIGASE"/>
    <property type="match status" value="1"/>
</dbReference>
<comment type="function">
    <text evidence="7">Catalyzes the tRNA-independent activation of glutamate in presence of ATP and the subsequent transfer of glutamate onto a tRNA(Asp). Glutamate is transferred on the 2-amino-5-(4,5-dihydroxy-2-cyclopenten-1-yl) moiety of the queuosine in the wobble position of the QUC anticodon.</text>
</comment>
<keyword evidence="3 7" id="KW-0547">Nucleotide-binding</keyword>
<dbReference type="Proteomes" id="UP001165498">
    <property type="component" value="Unassembled WGS sequence"/>
</dbReference>
<proteinExistence type="inferred from homology"/>
<keyword evidence="4" id="KW-0862">Zinc</keyword>
<name>A0ABT1QMD5_9GAMM</name>
<evidence type="ECO:0000256" key="5">
    <source>
        <dbReference type="ARBA" id="ARBA00022840"/>
    </source>
</evidence>
<sequence length="304" mass="32176">MINLDMATGCDYRGRFAPSPTGALHFGSLVAALGSWLRARSQGGRWLLRIEDLDPPREIAGAAAGQIATLAAFGMESDEAVVWQHTRGEAYAAALAALSARGLAFPCWCSRSDLARSDGLHRGACLAAPDPARTPAWRARVPAATIAFDDGVAGRCVQQLQDEVGDFVLRRVEGYFAYQLAVVVDDAWQGVSEVVRGADLLDSTPRQIWLQRELGLPTPAYVHLPLALGPDGRKLSKQDRALPVDAAEPLPALRAALRFLGLPPALCASAGSVAALLRAAVPAFDLAALAHAAKTNVQLHHGNA</sequence>
<dbReference type="Gene3D" id="3.40.50.620">
    <property type="entry name" value="HUPs"/>
    <property type="match status" value="1"/>
</dbReference>
<comment type="caution">
    <text evidence="7">Lacks conserved residue(s) required for the propagation of feature annotation.</text>
</comment>
<dbReference type="NCBIfam" id="TIGR03838">
    <property type="entry name" value="queuosine_YadB"/>
    <property type="match status" value="1"/>
</dbReference>
<comment type="caution">
    <text evidence="10">The sequence shown here is derived from an EMBL/GenBank/DDBJ whole genome shotgun (WGS) entry which is preliminary data.</text>
</comment>
<feature type="binding site" evidence="7">
    <location>
        <begin position="15"/>
        <end position="19"/>
    </location>
    <ligand>
        <name>L-glutamate</name>
        <dbReference type="ChEBI" id="CHEBI:29985"/>
    </ligand>
</feature>
<evidence type="ECO:0000256" key="8">
    <source>
        <dbReference type="RuleBase" id="RU363037"/>
    </source>
</evidence>
<dbReference type="EMBL" id="JANFQO010000002">
    <property type="protein sequence ID" value="MCQ4163696.1"/>
    <property type="molecule type" value="Genomic_DNA"/>
</dbReference>
<feature type="short sequence motif" description="'KMSKS' region" evidence="7">
    <location>
        <begin position="234"/>
        <end position="238"/>
    </location>
</feature>
<gene>
    <name evidence="10" type="primary">gluQRS</name>
    <name evidence="7" type="synonym">gluQ</name>
    <name evidence="10" type="ORF">NM961_03120</name>
</gene>
<feature type="domain" description="Glutamyl/glutaminyl-tRNA synthetase class Ib catalytic" evidence="9">
    <location>
        <begin position="13"/>
        <end position="245"/>
    </location>
</feature>
<feature type="binding site" evidence="7">
    <location>
        <position position="178"/>
    </location>
    <ligand>
        <name>L-glutamate</name>
        <dbReference type="ChEBI" id="CHEBI:29985"/>
    </ligand>
</feature>
<dbReference type="InterPro" id="IPR022380">
    <property type="entry name" value="Glu-Q_tRNA(Asp)_Synthase"/>
</dbReference>
<evidence type="ECO:0000313" key="11">
    <source>
        <dbReference type="Proteomes" id="UP001165498"/>
    </source>
</evidence>
<evidence type="ECO:0000256" key="2">
    <source>
        <dbReference type="ARBA" id="ARBA00022723"/>
    </source>
</evidence>
<keyword evidence="1 7" id="KW-0436">Ligase</keyword>
<keyword evidence="2" id="KW-0479">Metal-binding</keyword>
<feature type="short sequence motif" description="'HIGH' region" evidence="7">
    <location>
        <begin position="18"/>
        <end position="28"/>
    </location>
</feature>
<dbReference type="EC" id="6.1.1.-" evidence="7"/>
<dbReference type="PANTHER" id="PTHR43311:SF1">
    <property type="entry name" value="GLUTAMYL-Q TRNA(ASP) SYNTHETASE"/>
    <property type="match status" value="1"/>
</dbReference>